<dbReference type="InterPro" id="IPR005583">
    <property type="entry name" value="YaaA"/>
</dbReference>
<proteinExistence type="predicted"/>
<dbReference type="GO" id="GO:0005829">
    <property type="term" value="C:cytosol"/>
    <property type="evidence" value="ECO:0007669"/>
    <property type="project" value="TreeGrafter"/>
</dbReference>
<dbReference type="AlphaFoldDB" id="A0A3N0GPH6"/>
<evidence type="ECO:0000313" key="1">
    <source>
        <dbReference type="EMBL" id="RNM13990.1"/>
    </source>
</evidence>
<protein>
    <submittedName>
        <fullName evidence="1">Peroxide stress protein YaaA</fullName>
    </submittedName>
</protein>
<sequence>MLILLPPSEGKAAPTRGKRLGLGSLDFPGLTDARETVLSALVELCDVTAEEDVAAAGRVLGLGPTQLDQVRRNAGLLTAPTARADRIYTGVLYDALGLASLDPAARRRATRWLVIMSSLFGAVRPSDPISSYRLSGDTSLPGIGTVSTFWRRHLDTTLADAAGGGLVVDLRSSTYASFWKPPAELAPRVATVRVLHEVDGRRSVVSHFNKATKGRIVRALLADGGVPRTPMDLADHLGALGWTVEPQQPGRGGQQLDVVVTEV</sequence>
<dbReference type="OrthoDB" id="3210767at2"/>
<dbReference type="RefSeq" id="WP_123223398.1">
    <property type="nucleotide sequence ID" value="NZ_RJSF01000040.1"/>
</dbReference>
<dbReference type="PANTHER" id="PTHR30283">
    <property type="entry name" value="PEROXIDE STRESS RESPONSE PROTEIN YAAA"/>
    <property type="match status" value="1"/>
</dbReference>
<evidence type="ECO:0000313" key="2">
    <source>
        <dbReference type="Proteomes" id="UP000279994"/>
    </source>
</evidence>
<dbReference type="NCBIfam" id="NF002545">
    <property type="entry name" value="PRK02101.2-3"/>
    <property type="match status" value="1"/>
</dbReference>
<dbReference type="EMBL" id="RJSF01000040">
    <property type="protein sequence ID" value="RNM13990.1"/>
    <property type="molecule type" value="Genomic_DNA"/>
</dbReference>
<organism evidence="1 2">
    <name type="scientific">Nocardioides pocheonensis</name>
    <dbReference type="NCBI Taxonomy" id="661485"/>
    <lineage>
        <taxon>Bacteria</taxon>
        <taxon>Bacillati</taxon>
        <taxon>Actinomycetota</taxon>
        <taxon>Actinomycetes</taxon>
        <taxon>Propionibacteriales</taxon>
        <taxon>Nocardioidaceae</taxon>
        <taxon>Nocardioides</taxon>
    </lineage>
</organism>
<accession>A0A3N0GPH6</accession>
<dbReference type="Proteomes" id="UP000279994">
    <property type="component" value="Unassembled WGS sequence"/>
</dbReference>
<dbReference type="PANTHER" id="PTHR30283:SF4">
    <property type="entry name" value="PEROXIDE STRESS RESISTANCE PROTEIN YAAA"/>
    <property type="match status" value="1"/>
</dbReference>
<name>A0A3N0GPH6_9ACTN</name>
<dbReference type="Pfam" id="PF03883">
    <property type="entry name" value="H2O2_YaaD"/>
    <property type="match status" value="1"/>
</dbReference>
<gene>
    <name evidence="1" type="primary">yaaA</name>
    <name evidence="1" type="ORF">EFL26_13690</name>
</gene>
<comment type="caution">
    <text evidence="1">The sequence shown here is derived from an EMBL/GenBank/DDBJ whole genome shotgun (WGS) entry which is preliminary data.</text>
</comment>
<reference evidence="1 2" key="1">
    <citation type="submission" date="2018-11" db="EMBL/GenBank/DDBJ databases">
        <authorList>
            <person name="Li F."/>
        </authorList>
    </citation>
    <scope>NUCLEOTIDE SEQUENCE [LARGE SCALE GENOMIC DNA]</scope>
    <source>
        <strain evidence="1 2">Gsoil 818</strain>
    </source>
</reference>
<keyword evidence="2" id="KW-1185">Reference proteome</keyword>
<dbReference type="GO" id="GO:0033194">
    <property type="term" value="P:response to hydroperoxide"/>
    <property type="evidence" value="ECO:0007669"/>
    <property type="project" value="TreeGrafter"/>
</dbReference>